<keyword evidence="3" id="KW-0413">Isomerase</keyword>
<evidence type="ECO:0000313" key="3">
    <source>
        <dbReference type="EMBL" id="NIK87164.1"/>
    </source>
</evidence>
<evidence type="ECO:0000259" key="2">
    <source>
        <dbReference type="PROSITE" id="PS51352"/>
    </source>
</evidence>
<dbReference type="PANTHER" id="PTHR42852">
    <property type="entry name" value="THIOL:DISULFIDE INTERCHANGE PROTEIN DSBE"/>
    <property type="match status" value="1"/>
</dbReference>
<comment type="caution">
    <text evidence="3">The sequence shown here is derived from an EMBL/GenBank/DDBJ whole genome shotgun (WGS) entry which is preliminary data.</text>
</comment>
<organism evidence="3 4">
    <name type="scientific">Rhizomicrobium palustre</name>
    <dbReference type="NCBI Taxonomy" id="189966"/>
    <lineage>
        <taxon>Bacteria</taxon>
        <taxon>Pseudomonadati</taxon>
        <taxon>Pseudomonadota</taxon>
        <taxon>Alphaproteobacteria</taxon>
        <taxon>Micropepsales</taxon>
        <taxon>Micropepsaceae</taxon>
        <taxon>Rhizomicrobium</taxon>
    </lineage>
</organism>
<dbReference type="Gene3D" id="3.40.30.10">
    <property type="entry name" value="Glutaredoxin"/>
    <property type="match status" value="1"/>
</dbReference>
<name>A0A846MUP7_9PROT</name>
<dbReference type="InterPro" id="IPR050553">
    <property type="entry name" value="Thioredoxin_ResA/DsbE_sf"/>
</dbReference>
<gene>
    <name evidence="3" type="ORF">FHS83_000482</name>
</gene>
<keyword evidence="4" id="KW-1185">Reference proteome</keyword>
<protein>
    <submittedName>
        <fullName evidence="3">Thiol-disulfide isomerase/thioredoxin</fullName>
    </submittedName>
</protein>
<dbReference type="EMBL" id="JAASRM010000001">
    <property type="protein sequence ID" value="NIK87164.1"/>
    <property type="molecule type" value="Genomic_DNA"/>
</dbReference>
<sequence>MQRLLLCLMAAMTLVMMPANAADLDLSAYKGKVVYLDFWASWCTPCRLSFPWLNELQRSNETRGLVVIAVNVDHDKALADEFLKRFAPQFKVVYDPSGDIARKYGVREMPTSFVIDRSGHVRFTHAGFFPNQTSAYSAHIEELLHEQFR</sequence>
<accession>A0A846MUP7</accession>
<dbReference type="InterPro" id="IPR036249">
    <property type="entry name" value="Thioredoxin-like_sf"/>
</dbReference>
<reference evidence="3 4" key="1">
    <citation type="submission" date="2020-03" db="EMBL/GenBank/DDBJ databases">
        <title>Genomic Encyclopedia of Type Strains, Phase IV (KMG-IV): sequencing the most valuable type-strain genomes for metagenomic binning, comparative biology and taxonomic classification.</title>
        <authorList>
            <person name="Goeker M."/>
        </authorList>
    </citation>
    <scope>NUCLEOTIDE SEQUENCE [LARGE SCALE GENOMIC DNA]</scope>
    <source>
        <strain evidence="3 4">DSM 19867</strain>
    </source>
</reference>
<feature type="chain" id="PRO_5032323721" evidence="1">
    <location>
        <begin position="22"/>
        <end position="149"/>
    </location>
</feature>
<dbReference type="GO" id="GO:0016491">
    <property type="term" value="F:oxidoreductase activity"/>
    <property type="evidence" value="ECO:0007669"/>
    <property type="project" value="InterPro"/>
</dbReference>
<dbReference type="CDD" id="cd02966">
    <property type="entry name" value="TlpA_like_family"/>
    <property type="match status" value="1"/>
</dbReference>
<feature type="signal peptide" evidence="1">
    <location>
        <begin position="1"/>
        <end position="21"/>
    </location>
</feature>
<keyword evidence="1" id="KW-0732">Signal</keyword>
<dbReference type="RefSeq" id="WP_208414192.1">
    <property type="nucleotide sequence ID" value="NZ_BAAADC010000001.1"/>
</dbReference>
<feature type="domain" description="Thioredoxin" evidence="2">
    <location>
        <begin position="5"/>
        <end position="145"/>
    </location>
</feature>
<dbReference type="AlphaFoldDB" id="A0A846MUP7"/>
<dbReference type="InterPro" id="IPR013740">
    <property type="entry name" value="Redoxin"/>
</dbReference>
<evidence type="ECO:0000256" key="1">
    <source>
        <dbReference type="SAM" id="SignalP"/>
    </source>
</evidence>
<dbReference type="SUPFAM" id="SSF52833">
    <property type="entry name" value="Thioredoxin-like"/>
    <property type="match status" value="1"/>
</dbReference>
<dbReference type="PROSITE" id="PS51352">
    <property type="entry name" value="THIOREDOXIN_2"/>
    <property type="match status" value="1"/>
</dbReference>
<dbReference type="GO" id="GO:0016853">
    <property type="term" value="F:isomerase activity"/>
    <property type="evidence" value="ECO:0007669"/>
    <property type="project" value="UniProtKB-KW"/>
</dbReference>
<dbReference type="PANTHER" id="PTHR42852:SF18">
    <property type="entry name" value="CHROMOSOME UNDETERMINED SCAFFOLD_47, WHOLE GENOME SHOTGUN SEQUENCE"/>
    <property type="match status" value="1"/>
</dbReference>
<dbReference type="Proteomes" id="UP000570514">
    <property type="component" value="Unassembled WGS sequence"/>
</dbReference>
<proteinExistence type="predicted"/>
<dbReference type="Pfam" id="PF08534">
    <property type="entry name" value="Redoxin"/>
    <property type="match status" value="1"/>
</dbReference>
<evidence type="ECO:0000313" key="4">
    <source>
        <dbReference type="Proteomes" id="UP000570514"/>
    </source>
</evidence>
<dbReference type="InterPro" id="IPR013766">
    <property type="entry name" value="Thioredoxin_domain"/>
</dbReference>